<feature type="compositionally biased region" description="Basic and acidic residues" evidence="11">
    <location>
        <begin position="764"/>
        <end position="792"/>
    </location>
</feature>
<evidence type="ECO:0000256" key="4">
    <source>
        <dbReference type="ARBA" id="ARBA00022737"/>
    </source>
</evidence>
<feature type="domain" description="Ion transport" evidence="13">
    <location>
        <begin position="495"/>
        <end position="722"/>
    </location>
</feature>
<dbReference type="GO" id="GO:0001518">
    <property type="term" value="C:voltage-gated sodium channel complex"/>
    <property type="evidence" value="ECO:0007669"/>
    <property type="project" value="TreeGrafter"/>
</dbReference>
<evidence type="ECO:0000256" key="9">
    <source>
        <dbReference type="ARBA" id="ARBA00023180"/>
    </source>
</evidence>
<accession>A0A7S0IEK4</accession>
<keyword evidence="5" id="KW-0851">Voltage-gated channel</keyword>
<organism evidence="14">
    <name type="scientific">Micromonas pusilla</name>
    <name type="common">Picoplanktonic green alga</name>
    <name type="synonym">Chromulina pusilla</name>
    <dbReference type="NCBI Taxonomy" id="38833"/>
    <lineage>
        <taxon>Eukaryota</taxon>
        <taxon>Viridiplantae</taxon>
        <taxon>Chlorophyta</taxon>
        <taxon>Mamiellophyceae</taxon>
        <taxon>Mamiellales</taxon>
        <taxon>Mamiellaceae</taxon>
        <taxon>Micromonas</taxon>
    </lineage>
</organism>
<evidence type="ECO:0000256" key="12">
    <source>
        <dbReference type="SAM" id="Phobius"/>
    </source>
</evidence>
<evidence type="ECO:0000256" key="1">
    <source>
        <dbReference type="ARBA" id="ARBA00004141"/>
    </source>
</evidence>
<evidence type="ECO:0000256" key="6">
    <source>
        <dbReference type="ARBA" id="ARBA00022989"/>
    </source>
</evidence>
<feature type="transmembrane region" description="Helical" evidence="12">
    <location>
        <begin position="1523"/>
        <end position="1549"/>
    </location>
</feature>
<feature type="transmembrane region" description="Helical" evidence="12">
    <location>
        <begin position="202"/>
        <end position="222"/>
    </location>
</feature>
<keyword evidence="3 12" id="KW-0812">Transmembrane</keyword>
<feature type="region of interest" description="Disordered" evidence="11">
    <location>
        <begin position="1"/>
        <end position="97"/>
    </location>
</feature>
<dbReference type="Gene3D" id="1.10.287.70">
    <property type="match status" value="4"/>
</dbReference>
<feature type="transmembrane region" description="Helical" evidence="12">
    <location>
        <begin position="603"/>
        <end position="631"/>
    </location>
</feature>
<evidence type="ECO:0000256" key="5">
    <source>
        <dbReference type="ARBA" id="ARBA00022882"/>
    </source>
</evidence>
<feature type="transmembrane region" description="Helical" evidence="12">
    <location>
        <begin position="259"/>
        <end position="282"/>
    </location>
</feature>
<feature type="transmembrane region" description="Helical" evidence="12">
    <location>
        <begin position="397"/>
        <end position="423"/>
    </location>
</feature>
<evidence type="ECO:0000256" key="11">
    <source>
        <dbReference type="SAM" id="MobiDB-lite"/>
    </source>
</evidence>
<name>A0A7S0IEK4_MICPS</name>
<keyword evidence="8 12" id="KW-0472">Membrane</keyword>
<keyword evidence="10" id="KW-0407">Ion channel</keyword>
<feature type="transmembrane region" description="Helical" evidence="12">
    <location>
        <begin position="1582"/>
        <end position="1603"/>
    </location>
</feature>
<feature type="transmembrane region" description="Helical" evidence="12">
    <location>
        <begin position="524"/>
        <end position="542"/>
    </location>
</feature>
<dbReference type="FunFam" id="1.20.120.350:FF:000009">
    <property type="entry name" value="Voltage-dependent T-type calcium channel subunit alpha"/>
    <property type="match status" value="1"/>
</dbReference>
<evidence type="ECO:0000259" key="13">
    <source>
        <dbReference type="Pfam" id="PF00520"/>
    </source>
</evidence>
<feature type="transmembrane region" description="Helical" evidence="12">
    <location>
        <begin position="170"/>
        <end position="190"/>
    </location>
</feature>
<feature type="compositionally biased region" description="Polar residues" evidence="11">
    <location>
        <begin position="795"/>
        <end position="810"/>
    </location>
</feature>
<gene>
    <name evidence="14" type="ORF">MCOM1403_LOCUS6856</name>
</gene>
<keyword evidence="4" id="KW-0677">Repeat</keyword>
<feature type="transmembrane region" description="Helical" evidence="12">
    <location>
        <begin position="1043"/>
        <end position="1060"/>
    </location>
</feature>
<feature type="transmembrane region" description="Helical" evidence="12">
    <location>
        <begin position="1445"/>
        <end position="1466"/>
    </location>
</feature>
<dbReference type="GO" id="GO:0005248">
    <property type="term" value="F:voltage-gated sodium channel activity"/>
    <property type="evidence" value="ECO:0007669"/>
    <property type="project" value="TreeGrafter"/>
</dbReference>
<feature type="region of interest" description="Disordered" evidence="11">
    <location>
        <begin position="720"/>
        <end position="744"/>
    </location>
</feature>
<feature type="transmembrane region" description="Helical" evidence="12">
    <location>
        <begin position="1413"/>
        <end position="1433"/>
    </location>
</feature>
<feature type="domain" description="Ion transport" evidence="13">
    <location>
        <begin position="1411"/>
        <end position="1656"/>
    </location>
</feature>
<feature type="transmembrane region" description="Helical" evidence="12">
    <location>
        <begin position="1328"/>
        <end position="1348"/>
    </location>
</feature>
<feature type="compositionally biased region" description="Basic and acidic residues" evidence="11">
    <location>
        <begin position="26"/>
        <end position="37"/>
    </location>
</feature>
<feature type="transmembrane region" description="Helical" evidence="12">
    <location>
        <begin position="562"/>
        <end position="582"/>
    </location>
</feature>
<evidence type="ECO:0000256" key="7">
    <source>
        <dbReference type="ARBA" id="ARBA00023065"/>
    </source>
</evidence>
<dbReference type="InterPro" id="IPR043203">
    <property type="entry name" value="VGCC_Ca_Na"/>
</dbReference>
<dbReference type="PANTHER" id="PTHR10037">
    <property type="entry name" value="VOLTAGE-GATED CATION CHANNEL CALCIUM AND SODIUM"/>
    <property type="match status" value="1"/>
</dbReference>
<keyword evidence="2" id="KW-0813">Transport</keyword>
<feature type="transmembrane region" description="Helical" evidence="12">
    <location>
        <begin position="1113"/>
        <end position="1130"/>
    </location>
</feature>
<sequence>MPKPRRARSLRSDRSESYRSGWSDGRQSHQYEAESVRSGRSNGRSARRGGRFQSERSQVSSEELAPPRSALKRKDDSTTGTAAPEPQKQKQKQPSAWSTFHSNMTKNPLSLMVFDRDRSPRKEAIAIMNNKNFNNLIFVSIIVNCLLMAALYDPLDETKNAALSDGTDVFFTFLFMFEMFVKIVALGLLFGEEAYLRNGWNILDGIVVIISFVCLDFVSGGAEGLNSLRAIRAVRPLRTLSRFKSGALFVNTLFSSAQYIMNVFIFLVWFIILGACAGTVLFRGELRSRCFDISANADPNTCPSPDELYAGSIESPARYAVLTDMGDDVICGVTLDNCPVASHACCDYAKHGTMPSGGYVKFDNVLWSSLLVLQGLTIDGWNETAYTLMDAIGWPVLLWYALMVCVGAFFVMQLLSAVVVTSLQTCSAEQKMVDQMDAEREKRRIEAGGNPDDKEGDAIDEIGKTWRTSKSLEGVRKMVRLHMPAVYKIAESEKFNNFILVVIALNTIVMMTRHYPESSEFKDANAIMEYCFNGVFIAEFVIKHLGYGLGGYWSVGWNRLDGFVVISSIVDMAGSAINLGFIRALRVLRVVRTVRVLKAAPEAMAVITAMVTSLASMTGFLLVWLIFMLIYALLGTRLYGAACIFEVDEDAGRLSFRSFMRAMLTLFVTASGENGFDVIHWTMEAEGPSASAFMISWMFISQILLALLLALLIDTYTVGEEEEEVTEPTPNGADASKEGYEMRPMVSEAKPWRLSEELVDMEEEDRRVSLEEDEGRRERERRREERRFDNGDAKTWTSRDNLSETSTPQGTIIAPPRSHRGTEPTEMKTTARHGNHYSKTPGSLVEKYSQAGYSHRSGKHNRPEDRHHNPHSPDTAAVKKQLNGIYDEKAADAEEAMPQTRLQMLQNLKRHKIMHEVAVVRQWLYDIDYDYDRSVEQPMPIRMTAAQEQKAKGRLSLKKNFDWKKAKEQKITFKRLALTPFTMSPTGEQMPMGQMPKSLKALRGGEEMSSMPKSMKNLTDFVEANQPPTEKTIWMQIAEDTRFGNFILFCILWSSIMLAMETPSWPAEGSSAYRVFFITDIILTIIFTVEMGIQWMAIGIGPYFRQLANKLDFIIVFTAWLSLILSFAGLDANALTALRSLRLLRILRPLRAIRRLPALRMVVDCTFGALPAIKWIMVLGAFLGMILGLFGMQFFGGKFYSCHFIPDVNDAAAYNAKGTQADCEAFGGIWAERTLTTCEHQAAIEENSDPSWPIASFECSMPPVVTKADCLALNGTWANSEYHFDNIGQALVVVFITSTADNWQDVMYTGIDAVGVDKNPVYDENPWASAYFVIVTMLSCFFWANMFVSTLVDQYTKASDNEGVIAMANEHSATLNKALLLAKQQAQKDKHWAERKTKSPFAKVCIAIASHKWFSPVMMGVIMLNGFVLMCIHADQPGWMDDVDYYSGICFQTIYCFEVVVLMSAMTPQSYLADPWCRFDLLIVMAGVVELSVPGDAGFVAVLRTFRFLRLFKIIKGFKELRVLMYTILSAVPGVSNIGLLLFLLMFMYACLGVTLYGDIDAPYGFPNGLNKYTNFRNWPNAMLLLFVMFTGNWESVFRATYWDCKGDDSDWGRECTYRYSAPFFFFSYFLMANAVLGNLFVSIILDKFTNETAHEGEGTDFIQVVHVAFLLNNFRNMLTNKIRIYQLLRGRGDRRTLKRNRKRYEKILPPGCLDEGNYSHSEAVKIVTGLHDVKSIMTAPQNVGAAETRDGSPNTVSAQPSQMALTIVPDEEAEDVIYGSETESGVGPAIDDEAYDSFDGDDLASRYSQDGGAQSGDWLSSCNFNIIPQMDYCYHPPPNRGGDRL</sequence>
<dbReference type="Gene3D" id="1.20.120.350">
    <property type="entry name" value="Voltage-gated potassium channels. Chain C"/>
    <property type="match status" value="4"/>
</dbReference>
<feature type="transmembrane region" description="Helical" evidence="12">
    <location>
        <begin position="1172"/>
        <end position="1195"/>
    </location>
</feature>
<dbReference type="SUPFAM" id="SSF81324">
    <property type="entry name" value="Voltage-gated potassium channels"/>
    <property type="match status" value="4"/>
</dbReference>
<proteinExistence type="predicted"/>
<dbReference type="InterPro" id="IPR027359">
    <property type="entry name" value="Volt_channel_dom_sf"/>
</dbReference>
<feature type="region of interest" description="Disordered" evidence="11">
    <location>
        <begin position="760"/>
        <end position="875"/>
    </location>
</feature>
<keyword evidence="7" id="KW-0406">Ion transport</keyword>
<keyword evidence="6 12" id="KW-1133">Transmembrane helix</keyword>
<evidence type="ECO:0000256" key="2">
    <source>
        <dbReference type="ARBA" id="ARBA00022448"/>
    </source>
</evidence>
<evidence type="ECO:0000256" key="8">
    <source>
        <dbReference type="ARBA" id="ARBA00023136"/>
    </source>
</evidence>
<feature type="transmembrane region" description="Helical" evidence="12">
    <location>
        <begin position="690"/>
        <end position="713"/>
    </location>
</feature>
<evidence type="ECO:0000256" key="10">
    <source>
        <dbReference type="ARBA" id="ARBA00023303"/>
    </source>
</evidence>
<reference evidence="14" key="1">
    <citation type="submission" date="2021-01" db="EMBL/GenBank/DDBJ databases">
        <authorList>
            <person name="Corre E."/>
            <person name="Pelletier E."/>
            <person name="Niang G."/>
            <person name="Scheremetjew M."/>
            <person name="Finn R."/>
            <person name="Kale V."/>
            <person name="Holt S."/>
            <person name="Cochrane G."/>
            <person name="Meng A."/>
            <person name="Brown T."/>
            <person name="Cohen L."/>
        </authorList>
    </citation>
    <scope>NUCLEOTIDE SEQUENCE</scope>
    <source>
        <strain evidence="14">CCMP1723</strain>
    </source>
</reference>
<feature type="domain" description="Ion transport" evidence="13">
    <location>
        <begin position="1043"/>
        <end position="1360"/>
    </location>
</feature>
<feature type="transmembrane region" description="Helical" evidence="12">
    <location>
        <begin position="1072"/>
        <end position="1093"/>
    </location>
</feature>
<feature type="transmembrane region" description="Helical" evidence="12">
    <location>
        <begin position="132"/>
        <end position="150"/>
    </location>
</feature>
<comment type="subcellular location">
    <subcellularLocation>
        <location evidence="1">Membrane</location>
        <topology evidence="1">Multi-pass membrane protein</topology>
    </subcellularLocation>
</comment>
<feature type="transmembrane region" description="Helical" evidence="12">
    <location>
        <begin position="1624"/>
        <end position="1646"/>
    </location>
</feature>
<protein>
    <recommendedName>
        <fullName evidence="13">Ion transport domain-containing protein</fullName>
    </recommendedName>
</protein>
<feature type="domain" description="Ion transport" evidence="13">
    <location>
        <begin position="131"/>
        <end position="430"/>
    </location>
</feature>
<evidence type="ECO:0000256" key="3">
    <source>
        <dbReference type="ARBA" id="ARBA00022692"/>
    </source>
</evidence>
<dbReference type="InterPro" id="IPR005821">
    <property type="entry name" value="Ion_trans_dom"/>
</dbReference>
<feature type="transmembrane region" description="Helical" evidence="12">
    <location>
        <begin position="1481"/>
        <end position="1503"/>
    </location>
</feature>
<dbReference type="EMBL" id="HBEQ01008549">
    <property type="protein sequence ID" value="CAD8519430.1"/>
    <property type="molecule type" value="Transcribed_RNA"/>
</dbReference>
<evidence type="ECO:0000313" key="14">
    <source>
        <dbReference type="EMBL" id="CAD8519430.1"/>
    </source>
</evidence>
<dbReference type="PANTHER" id="PTHR10037:SF62">
    <property type="entry name" value="SODIUM CHANNEL PROTEIN 60E"/>
    <property type="match status" value="1"/>
</dbReference>
<dbReference type="Pfam" id="PF00520">
    <property type="entry name" value="Ion_trans"/>
    <property type="match status" value="4"/>
</dbReference>
<keyword evidence="9" id="KW-0325">Glycoprotein</keyword>